<keyword evidence="3" id="KW-1185">Reference proteome</keyword>
<name>A0AAE0BDM2_9CHLO</name>
<evidence type="ECO:0000313" key="2">
    <source>
        <dbReference type="EMBL" id="KAK3234003.1"/>
    </source>
</evidence>
<proteinExistence type="predicted"/>
<keyword evidence="1" id="KW-0812">Transmembrane</keyword>
<organism evidence="2 3">
    <name type="scientific">Cymbomonas tetramitiformis</name>
    <dbReference type="NCBI Taxonomy" id="36881"/>
    <lineage>
        <taxon>Eukaryota</taxon>
        <taxon>Viridiplantae</taxon>
        <taxon>Chlorophyta</taxon>
        <taxon>Pyramimonadophyceae</taxon>
        <taxon>Pyramimonadales</taxon>
        <taxon>Pyramimonadaceae</taxon>
        <taxon>Cymbomonas</taxon>
    </lineage>
</organism>
<accession>A0AAE0BDM2</accession>
<sequence length="265" mass="30826">MYATKFQFDPKEEGNEGISLLQVLFRKILAQPPKLEWFLDSAVGYAWHCLVHFTATKTSMEVAEVDLEHLRIHLVKVFLVSGLSVWLVFKIIPEKGYTSDMNKHFCSVFFSVNYNLFAFNITQFMFDLTYLYLGGNLLQNFLVGNTIMYAYVLALCLLLGCIGYKKGYDAPGGQHEWVQFWALMTWLIPFGIWWPWGTTLAEDVGSNRIYVEIIIAVFGFPLLLFWEDMWNFRYQARYQADKVQKLEVKESEGNIKFPTELKTLP</sequence>
<dbReference type="Proteomes" id="UP001190700">
    <property type="component" value="Unassembled WGS sequence"/>
</dbReference>
<feature type="transmembrane region" description="Helical" evidence="1">
    <location>
        <begin position="177"/>
        <end position="196"/>
    </location>
</feature>
<comment type="caution">
    <text evidence="2">The sequence shown here is derived from an EMBL/GenBank/DDBJ whole genome shotgun (WGS) entry which is preliminary data.</text>
</comment>
<keyword evidence="1" id="KW-0472">Membrane</keyword>
<evidence type="ECO:0000256" key="1">
    <source>
        <dbReference type="SAM" id="Phobius"/>
    </source>
</evidence>
<dbReference type="EMBL" id="LGRX02035579">
    <property type="protein sequence ID" value="KAK3234003.1"/>
    <property type="molecule type" value="Genomic_DNA"/>
</dbReference>
<feature type="transmembrane region" description="Helical" evidence="1">
    <location>
        <begin position="208"/>
        <end position="226"/>
    </location>
</feature>
<reference evidence="2 3" key="1">
    <citation type="journal article" date="2015" name="Genome Biol. Evol.">
        <title>Comparative Genomics of a Bacterivorous Green Alga Reveals Evolutionary Causalities and Consequences of Phago-Mixotrophic Mode of Nutrition.</title>
        <authorList>
            <person name="Burns J.A."/>
            <person name="Paasch A."/>
            <person name="Narechania A."/>
            <person name="Kim E."/>
        </authorList>
    </citation>
    <scope>NUCLEOTIDE SEQUENCE [LARGE SCALE GENOMIC DNA]</scope>
    <source>
        <strain evidence="2 3">PLY_AMNH</strain>
    </source>
</reference>
<evidence type="ECO:0000313" key="3">
    <source>
        <dbReference type="Proteomes" id="UP001190700"/>
    </source>
</evidence>
<keyword evidence="1" id="KW-1133">Transmembrane helix</keyword>
<feature type="transmembrane region" description="Helical" evidence="1">
    <location>
        <begin position="146"/>
        <end position="165"/>
    </location>
</feature>
<protein>
    <submittedName>
        <fullName evidence="2">Uncharacterized protein</fullName>
    </submittedName>
</protein>
<dbReference type="AlphaFoldDB" id="A0AAE0BDM2"/>
<feature type="transmembrane region" description="Helical" evidence="1">
    <location>
        <begin position="70"/>
        <end position="92"/>
    </location>
</feature>
<feature type="transmembrane region" description="Helical" evidence="1">
    <location>
        <begin position="104"/>
        <end position="126"/>
    </location>
</feature>
<gene>
    <name evidence="2" type="ORF">CYMTET_55732</name>
</gene>